<reference evidence="2" key="2">
    <citation type="submission" date="2020-10" db="EMBL/GenBank/DDBJ databases">
        <authorList>
            <person name="Scholz U."/>
            <person name="Mascher M."/>
            <person name="Fiebig A."/>
        </authorList>
    </citation>
    <scope>NUCLEOTIDE SEQUENCE [LARGE SCALE GENOMIC DNA]</scope>
    <source>
        <strain evidence="2">cv. Morex</strain>
    </source>
</reference>
<dbReference type="PANTHER" id="PTHR33127">
    <property type="entry name" value="TRANSMEMBRANE PROTEIN"/>
    <property type="match status" value="1"/>
</dbReference>
<evidence type="ECO:0000313" key="2">
    <source>
        <dbReference type="EnsemblPlants" id="HORVU.MOREX.r3.5HG0478320.1.CDS1"/>
    </source>
</evidence>
<dbReference type="Pfam" id="PF03478">
    <property type="entry name" value="Beta-prop_KIB1-4"/>
    <property type="match status" value="1"/>
</dbReference>
<protein>
    <recommendedName>
        <fullName evidence="1">KIB1-4 beta-propeller domain-containing protein</fullName>
    </recommendedName>
</protein>
<dbReference type="EnsemblPlants" id="HORVU.MOREX.r3.5HG0478320.1">
    <property type="protein sequence ID" value="HORVU.MOREX.r3.5HG0478320.1.CDS1"/>
    <property type="gene ID" value="HORVU.MOREX.r3.5HG0478320"/>
</dbReference>
<feature type="domain" description="KIB1-4 beta-propeller" evidence="1">
    <location>
        <begin position="49"/>
        <end position="303"/>
    </location>
</feature>
<dbReference type="InterPro" id="IPR005174">
    <property type="entry name" value="KIB1-4_b-propeller"/>
</dbReference>
<reference evidence="3" key="1">
    <citation type="journal article" date="2012" name="Nature">
        <title>A physical, genetic and functional sequence assembly of the barley genome.</title>
        <authorList>
            <consortium name="The International Barley Genome Sequencing Consortium"/>
            <person name="Mayer K.F."/>
            <person name="Waugh R."/>
            <person name="Brown J.W."/>
            <person name="Schulman A."/>
            <person name="Langridge P."/>
            <person name="Platzer M."/>
            <person name="Fincher G.B."/>
            <person name="Muehlbauer G.J."/>
            <person name="Sato K."/>
            <person name="Close T.J."/>
            <person name="Wise R.P."/>
            <person name="Stein N."/>
        </authorList>
    </citation>
    <scope>NUCLEOTIDE SEQUENCE [LARGE SCALE GENOMIC DNA]</scope>
    <source>
        <strain evidence="3">cv. Morex</strain>
    </source>
</reference>
<dbReference type="PANTHER" id="PTHR33127:SF94">
    <property type="entry name" value="DUF295 DOMAIN-CONTAINING PROTEIN"/>
    <property type="match status" value="1"/>
</dbReference>
<organism evidence="2 3">
    <name type="scientific">Hordeum vulgare subsp. vulgare</name>
    <name type="common">Domesticated barley</name>
    <dbReference type="NCBI Taxonomy" id="112509"/>
    <lineage>
        <taxon>Eukaryota</taxon>
        <taxon>Viridiplantae</taxon>
        <taxon>Streptophyta</taxon>
        <taxon>Embryophyta</taxon>
        <taxon>Tracheophyta</taxon>
        <taxon>Spermatophyta</taxon>
        <taxon>Magnoliopsida</taxon>
        <taxon>Liliopsida</taxon>
        <taxon>Poales</taxon>
        <taxon>Poaceae</taxon>
        <taxon>BOP clade</taxon>
        <taxon>Pooideae</taxon>
        <taxon>Triticodae</taxon>
        <taxon>Triticeae</taxon>
        <taxon>Hordeinae</taxon>
        <taxon>Hordeum</taxon>
    </lineage>
</organism>
<dbReference type="Proteomes" id="UP000011116">
    <property type="component" value="Chromosome 5H"/>
</dbReference>
<evidence type="ECO:0000313" key="3">
    <source>
        <dbReference type="Proteomes" id="UP000011116"/>
    </source>
</evidence>
<dbReference type="Gramene" id="HORVU.MOREX.r3.5HG0478320.1">
    <property type="protein sequence ID" value="HORVU.MOREX.r3.5HG0478320.1.CDS1"/>
    <property type="gene ID" value="HORVU.MOREX.r3.5HG0478320"/>
</dbReference>
<name>A0A8I6XQ35_HORVV</name>
<keyword evidence="3" id="KW-1185">Reference proteome</keyword>
<dbReference type="AlphaFoldDB" id="A0A8I6XQ35"/>
<proteinExistence type="predicted"/>
<evidence type="ECO:0000259" key="1">
    <source>
        <dbReference type="Pfam" id="PF03478"/>
    </source>
</evidence>
<reference evidence="2" key="3">
    <citation type="submission" date="2022-01" db="UniProtKB">
        <authorList>
            <consortium name="EnsemblPlants"/>
        </authorList>
    </citation>
    <scope>IDENTIFICATION</scope>
    <source>
        <strain evidence="2">subsp. vulgare</strain>
    </source>
</reference>
<sequence length="333" mass="37515">MDTRSEAEKLKGPTVVSVSPFPLDPGLAPLLLFDYQHDGEASGGDTIFLYSIPKRQLLGRRADGFKGHRYWLTPQGWVLMLHLESHKSFLWNPSTLERISLPLDQENLLQAAEGSMCLLSLKPTDPDCVVLLADLAHELIYYCHAGGNQWFKHEHEHGQSFKAGLTTLGGKFYAYNIYHKHNQIVTLEFLPYPAFSTRGLLEDCSPTGYTMFDCCILEGRGELFVLSVCYHGISDRHIARIVVHKLDVSRGAWLKVDTLGDMVIFFDNCRGYGASFDAHQLGLRKRDCIYFLMSDDKALYVYDMKRGTTAMHNPGPSLRDSLVPQFLLPSAPI</sequence>
<accession>A0A8I6XQ35</accession>